<reference evidence="1" key="1">
    <citation type="submission" date="2023-12" db="EMBL/GenBank/DDBJ databases">
        <title>Genome assembly of Anisodus tanguticus.</title>
        <authorList>
            <person name="Wang Y.-J."/>
        </authorList>
    </citation>
    <scope>NUCLEOTIDE SEQUENCE</scope>
    <source>
        <strain evidence="1">KB-2021</strain>
        <tissue evidence="1">Leaf</tissue>
    </source>
</reference>
<evidence type="ECO:0000313" key="2">
    <source>
        <dbReference type="Proteomes" id="UP001291623"/>
    </source>
</evidence>
<dbReference type="AlphaFoldDB" id="A0AAE1S0N1"/>
<dbReference type="Proteomes" id="UP001291623">
    <property type="component" value="Unassembled WGS sequence"/>
</dbReference>
<keyword evidence="2" id="KW-1185">Reference proteome</keyword>
<name>A0AAE1S0N1_9SOLA</name>
<accession>A0AAE1S0N1</accession>
<proteinExistence type="predicted"/>
<gene>
    <name evidence="1" type="ORF">RND71_019303</name>
</gene>
<sequence>MRAQQAARQARFKDDEAIARYNHGMKRLRLILSGNKKKIHIQLAILVASLMEYFPIDVRRTIVIEILPREVSQKDTSYLFPITLTRLMMDNHVPKLSKFDKLTTPKKVIDIFRSQDDDNPALRKRKADDVTC</sequence>
<comment type="caution">
    <text evidence="1">The sequence shown here is derived from an EMBL/GenBank/DDBJ whole genome shotgun (WGS) entry which is preliminary data.</text>
</comment>
<dbReference type="EMBL" id="JAVYJV010000010">
    <property type="protein sequence ID" value="KAK4360351.1"/>
    <property type="molecule type" value="Genomic_DNA"/>
</dbReference>
<organism evidence="1 2">
    <name type="scientific">Anisodus tanguticus</name>
    <dbReference type="NCBI Taxonomy" id="243964"/>
    <lineage>
        <taxon>Eukaryota</taxon>
        <taxon>Viridiplantae</taxon>
        <taxon>Streptophyta</taxon>
        <taxon>Embryophyta</taxon>
        <taxon>Tracheophyta</taxon>
        <taxon>Spermatophyta</taxon>
        <taxon>Magnoliopsida</taxon>
        <taxon>eudicotyledons</taxon>
        <taxon>Gunneridae</taxon>
        <taxon>Pentapetalae</taxon>
        <taxon>asterids</taxon>
        <taxon>lamiids</taxon>
        <taxon>Solanales</taxon>
        <taxon>Solanaceae</taxon>
        <taxon>Solanoideae</taxon>
        <taxon>Hyoscyameae</taxon>
        <taxon>Anisodus</taxon>
    </lineage>
</organism>
<evidence type="ECO:0000313" key="1">
    <source>
        <dbReference type="EMBL" id="KAK4360351.1"/>
    </source>
</evidence>
<protein>
    <submittedName>
        <fullName evidence="1">Uncharacterized protein</fullName>
    </submittedName>
</protein>